<feature type="domain" description="Glycoside hydrolase family 5" evidence="4">
    <location>
        <begin position="158"/>
        <end position="326"/>
    </location>
</feature>
<dbReference type="PROSITE" id="PS00659">
    <property type="entry name" value="GLYCOSYL_HYDROL_F5"/>
    <property type="match status" value="1"/>
</dbReference>
<reference evidence="6 7" key="1">
    <citation type="submission" date="2021-04" db="EMBL/GenBank/DDBJ databases">
        <title>Chitinophaga sp. nov., isolated from the rhizosphere soil.</title>
        <authorList>
            <person name="He S."/>
        </authorList>
    </citation>
    <scope>NUCLEOTIDE SEQUENCE [LARGE SCALE GENOMIC DNA]</scope>
    <source>
        <strain evidence="6 7">2R12</strain>
    </source>
</reference>
<dbReference type="RefSeq" id="WP_211975902.1">
    <property type="nucleotide sequence ID" value="NZ_CBFHAM010000035.1"/>
</dbReference>
<dbReference type="Gene3D" id="2.80.10.50">
    <property type="match status" value="2"/>
</dbReference>
<dbReference type="InterPro" id="IPR000772">
    <property type="entry name" value="Ricin_B_lectin"/>
</dbReference>
<dbReference type="PROSITE" id="PS50231">
    <property type="entry name" value="RICIN_B_LECTIN"/>
    <property type="match status" value="1"/>
</dbReference>
<evidence type="ECO:0000256" key="3">
    <source>
        <dbReference type="RuleBase" id="RU361153"/>
    </source>
</evidence>
<dbReference type="InterPro" id="IPR017853">
    <property type="entry name" value="GH"/>
</dbReference>
<comment type="similarity">
    <text evidence="3">Belongs to the glycosyl hydrolase 5 (cellulase A) family.</text>
</comment>
<dbReference type="Proteomes" id="UP000676386">
    <property type="component" value="Unassembled WGS sequence"/>
</dbReference>
<dbReference type="EMBL" id="JAGTXB010000017">
    <property type="protein sequence ID" value="MBS0030763.1"/>
    <property type="molecule type" value="Genomic_DNA"/>
</dbReference>
<evidence type="ECO:0000256" key="2">
    <source>
        <dbReference type="ARBA" id="ARBA00023295"/>
    </source>
</evidence>
<keyword evidence="1 3" id="KW-0378">Hydrolase</keyword>
<dbReference type="SUPFAM" id="SSF51445">
    <property type="entry name" value="(Trans)glycosidases"/>
    <property type="match status" value="1"/>
</dbReference>
<protein>
    <submittedName>
        <fullName evidence="6">RICIN domain-containing protein</fullName>
    </submittedName>
</protein>
<proteinExistence type="inferred from homology"/>
<dbReference type="Pfam" id="PF00150">
    <property type="entry name" value="Cellulase"/>
    <property type="match status" value="1"/>
</dbReference>
<keyword evidence="7" id="KW-1185">Reference proteome</keyword>
<keyword evidence="2 3" id="KW-0326">Glycosidase</keyword>
<name>A0ABS5J6T0_9BACT</name>
<sequence>MKRTIAICLIAGSILFSCGKPHQLEKINNPRNVSAVVLQTPTATKATPALHVEGRYLKDYCGNNVLLHGVAMTPSPWFNGCASGNCRWNNYDIQGCLSYNFAVMDRLTSTDDGFYLNYIRLHIDPYWTNDPGAPIPENDISRFNYNRLVTYTDQVIIPLINHAKSRGMYVILRPPGVCPGRIAVNDAYHAYLTTVWNFLSQHPALKNAENVMFEIANEPVEILGTNGVWGSTGAPHFEALRNFFQPIVNSIRNNGAQNVCWIPGTGWQSHYQGYPNYPITGGNIGYAVHIYPGYWGGVNNYTAFQAAWDINVKPVANIAPIAITETDWSNGYGTFGQGITGTAQGNGFGANLKYITDQSGNVSWNLLGPEDLINEGDPQGVTAFNNDWEACAAPCKQWFAAYASSNIPSVSCSTGDLQNNTVYEIEYLQDPSKVLELQYGNDTNGGVLHPWGRNGASAQRWKAIATGNGYWRFVSLASTSGRCIDLANGATANGTTIRLWDNYSNDAQAWKITSTGNGYYKITSKLNMAKAWDISGCTLNGSNGLQLYDFLQSSCQYVRFVRIN</sequence>
<dbReference type="CDD" id="cd00161">
    <property type="entry name" value="beta-trefoil_Ricin-like"/>
    <property type="match status" value="1"/>
</dbReference>
<gene>
    <name evidence="6" type="ORF">KE626_25780</name>
</gene>
<organism evidence="6 7">
    <name type="scientific">Chitinophaga hostae</name>
    <dbReference type="NCBI Taxonomy" id="2831022"/>
    <lineage>
        <taxon>Bacteria</taxon>
        <taxon>Pseudomonadati</taxon>
        <taxon>Bacteroidota</taxon>
        <taxon>Chitinophagia</taxon>
        <taxon>Chitinophagales</taxon>
        <taxon>Chitinophagaceae</taxon>
        <taxon>Chitinophaga</taxon>
    </lineage>
</organism>
<dbReference type="PROSITE" id="PS51257">
    <property type="entry name" value="PROKAR_LIPOPROTEIN"/>
    <property type="match status" value="1"/>
</dbReference>
<evidence type="ECO:0000313" key="7">
    <source>
        <dbReference type="Proteomes" id="UP000676386"/>
    </source>
</evidence>
<dbReference type="InterPro" id="IPR035992">
    <property type="entry name" value="Ricin_B-like_lectins"/>
</dbReference>
<comment type="caution">
    <text evidence="6">The sequence shown here is derived from an EMBL/GenBank/DDBJ whole genome shotgun (WGS) entry which is preliminary data.</text>
</comment>
<dbReference type="SUPFAM" id="SSF50370">
    <property type="entry name" value="Ricin B-like lectins"/>
    <property type="match status" value="1"/>
</dbReference>
<feature type="domain" description="Ricin B lectin" evidence="5">
    <location>
        <begin position="420"/>
        <end position="500"/>
    </location>
</feature>
<evidence type="ECO:0000313" key="6">
    <source>
        <dbReference type="EMBL" id="MBS0030763.1"/>
    </source>
</evidence>
<evidence type="ECO:0000259" key="4">
    <source>
        <dbReference type="Pfam" id="PF00150"/>
    </source>
</evidence>
<evidence type="ECO:0000256" key="1">
    <source>
        <dbReference type="ARBA" id="ARBA00022801"/>
    </source>
</evidence>
<dbReference type="InterPro" id="IPR018087">
    <property type="entry name" value="Glyco_hydro_5_CS"/>
</dbReference>
<dbReference type="InterPro" id="IPR001547">
    <property type="entry name" value="Glyco_hydro_5"/>
</dbReference>
<dbReference type="Gene3D" id="3.20.20.80">
    <property type="entry name" value="Glycosidases"/>
    <property type="match status" value="1"/>
</dbReference>
<accession>A0ABS5J6T0</accession>
<evidence type="ECO:0000259" key="5">
    <source>
        <dbReference type="Pfam" id="PF14200"/>
    </source>
</evidence>
<dbReference type="Pfam" id="PF14200">
    <property type="entry name" value="RicinB_lectin_2"/>
    <property type="match status" value="1"/>
</dbReference>